<evidence type="ECO:0000256" key="2">
    <source>
        <dbReference type="SAM" id="MobiDB-lite"/>
    </source>
</evidence>
<keyword evidence="6" id="KW-1185">Reference proteome</keyword>
<dbReference type="PANTHER" id="PTHR36504:SF1">
    <property type="entry name" value="LIPOPOLYSACCHARIDE EXPORT SYSTEM PROTEIN LPTA"/>
    <property type="match status" value="1"/>
</dbReference>
<evidence type="ECO:0000313" key="6">
    <source>
        <dbReference type="Proteomes" id="UP000759103"/>
    </source>
</evidence>
<evidence type="ECO:0000256" key="1">
    <source>
        <dbReference type="ARBA" id="ARBA00022729"/>
    </source>
</evidence>
<reference evidence="5 6" key="1">
    <citation type="submission" date="2021-07" db="EMBL/GenBank/DDBJ databases">
        <title>Sphingomonas sp.</title>
        <authorList>
            <person name="Feng G."/>
            <person name="Li J."/>
            <person name="Pan M."/>
        </authorList>
    </citation>
    <scope>NUCLEOTIDE SEQUENCE [LARGE SCALE GENOMIC DNA]</scope>
    <source>
        <strain evidence="5 6">RRHST34</strain>
    </source>
</reference>
<dbReference type="Proteomes" id="UP000759103">
    <property type="component" value="Unassembled WGS sequence"/>
</dbReference>
<feature type="domain" description="Organic solvent tolerance-like N-terminal" evidence="4">
    <location>
        <begin position="39"/>
        <end position="145"/>
    </location>
</feature>
<sequence>MLRPLAPVACRVPLLALLLAGGAAAQTRHNSAAPIDFGADHIELQDRANRAVLAGNVKVRQAEMTLDAARMTVAYTGQVEDGNPQVSRLDAAGGVTVTRPDQTARSTYAVYDLNRRVITMLGGVRLTQAGNTVSGGRLTINLDTGRAVIDGSAVAGGGAGTGNVTQAPNGRVTGTFSVPKRN</sequence>
<evidence type="ECO:0000259" key="4">
    <source>
        <dbReference type="Pfam" id="PF03968"/>
    </source>
</evidence>
<name>A0ABS7BNM8_9SPHN</name>
<feature type="signal peptide" evidence="3">
    <location>
        <begin position="1"/>
        <end position="25"/>
    </location>
</feature>
<feature type="chain" id="PRO_5045639804" evidence="3">
    <location>
        <begin position="26"/>
        <end position="182"/>
    </location>
</feature>
<dbReference type="InterPro" id="IPR005653">
    <property type="entry name" value="OstA-like_N"/>
</dbReference>
<accession>A0ABS7BNM8</accession>
<dbReference type="RefSeq" id="WP_219748646.1">
    <property type="nucleotide sequence ID" value="NZ_JAHXZN010000003.1"/>
</dbReference>
<evidence type="ECO:0000256" key="3">
    <source>
        <dbReference type="SAM" id="SignalP"/>
    </source>
</evidence>
<dbReference type="PANTHER" id="PTHR36504">
    <property type="entry name" value="LIPOPOLYSACCHARIDE EXPORT SYSTEM PROTEIN LPTA"/>
    <property type="match status" value="1"/>
</dbReference>
<dbReference type="EMBL" id="JAHXZN010000003">
    <property type="protein sequence ID" value="MBW6531227.1"/>
    <property type="molecule type" value="Genomic_DNA"/>
</dbReference>
<dbReference type="Pfam" id="PF03968">
    <property type="entry name" value="LptD_N"/>
    <property type="match status" value="1"/>
</dbReference>
<protein>
    <submittedName>
        <fullName evidence="5">LptA/OstA family protein</fullName>
    </submittedName>
</protein>
<organism evidence="5 6">
    <name type="scientific">Sphingomonas citri</name>
    <dbReference type="NCBI Taxonomy" id="2862499"/>
    <lineage>
        <taxon>Bacteria</taxon>
        <taxon>Pseudomonadati</taxon>
        <taxon>Pseudomonadota</taxon>
        <taxon>Alphaproteobacteria</taxon>
        <taxon>Sphingomonadales</taxon>
        <taxon>Sphingomonadaceae</taxon>
        <taxon>Sphingomonas</taxon>
    </lineage>
</organism>
<feature type="region of interest" description="Disordered" evidence="2">
    <location>
        <begin position="159"/>
        <end position="182"/>
    </location>
</feature>
<keyword evidence="1 3" id="KW-0732">Signal</keyword>
<evidence type="ECO:0000313" key="5">
    <source>
        <dbReference type="EMBL" id="MBW6531227.1"/>
    </source>
</evidence>
<dbReference type="Gene3D" id="2.60.450.10">
    <property type="entry name" value="Lipopolysaccharide (LPS) transport protein A like domain"/>
    <property type="match status" value="1"/>
</dbReference>
<proteinExistence type="predicted"/>
<dbReference type="InterPro" id="IPR052037">
    <property type="entry name" value="LPS_export_LptA"/>
</dbReference>
<gene>
    <name evidence="5" type="ORF">KZ820_10825</name>
</gene>
<comment type="caution">
    <text evidence="5">The sequence shown here is derived from an EMBL/GenBank/DDBJ whole genome shotgun (WGS) entry which is preliminary data.</text>
</comment>
<feature type="compositionally biased region" description="Polar residues" evidence="2">
    <location>
        <begin position="163"/>
        <end position="176"/>
    </location>
</feature>